<keyword evidence="2" id="KW-1185">Reference proteome</keyword>
<reference evidence="1" key="1">
    <citation type="submission" date="2021-11" db="EMBL/GenBank/DDBJ databases">
        <title>The first genome sequence of unculturable Mycoplasma faucium obtained by de novo assembly of metagenomic reads.</title>
        <authorList>
            <person name="Sabat A.J."/>
            <person name="Bathoorn E."/>
            <person name="Akkerboom V."/>
            <person name="Friedrich A.W."/>
        </authorList>
    </citation>
    <scope>NUCLEOTIDE SEQUENCE [LARGE SCALE GENOMIC DNA]</scope>
    <source>
        <strain evidence="1">UMCG-MFM1</strain>
    </source>
</reference>
<accession>A0ABZ2TLI2</accession>
<gene>
    <name evidence="1" type="ORF">LQ356_03355</name>
</gene>
<sequence>MFDIEYKQEFNNIETKIRQNEINKVERITKKSINTYLKYITLEIFKYNQKVLYEIKSWRIVYDGFNNPYLYVEFNPYGLTIISLINNESVIINPFINSDNLEKYRKSQKLNLDFKTLKVRNINVNNIKTFNLKKVNKTSNTILNVLNKKYYSINDNLNNVYLNKEYKKLRNFKKNNEENNITLFKKKNPPDTHRPYKNGYLKVDKEIPYAWWFRSAIYDEEFGYTDDIRLGFTKDPKKVTGLCHYVALAMLLQYAEFFYSNDVFSDQQIKTYILKRQEKRWYKDYPEWINKYPVIPEISTDLVKDLWQKYGKGAIKTTGLYLRQVAEYFIHEYGDRYDKKPNVTFHRRSAGWIKPWKWINDGKPCMIFGLTIPDPETHEYISHAIIAYGYTDNGNKLLCHYGWEENSQVLVSSSLSGQLFLLGVSKTGNDKKPKEYFYHNGKYISGVDFNK</sequence>
<dbReference type="InterPro" id="IPR054779">
    <property type="entry name" value="Cys_pept_put_mycoplasmatota"/>
</dbReference>
<dbReference type="EMBL" id="CP088155">
    <property type="protein sequence ID" value="WYM97210.1"/>
    <property type="molecule type" value="Genomic_DNA"/>
</dbReference>
<organism evidence="1 2">
    <name type="scientific">Metamycoplasma faucium</name>
    <dbReference type="NCBI Taxonomy" id="56142"/>
    <lineage>
        <taxon>Bacteria</taxon>
        <taxon>Bacillati</taxon>
        <taxon>Mycoplasmatota</taxon>
        <taxon>Mycoplasmoidales</taxon>
        <taxon>Metamycoplasmataceae</taxon>
        <taxon>Metamycoplasma</taxon>
    </lineage>
</organism>
<dbReference type="RefSeq" id="WP_405311527.1">
    <property type="nucleotide sequence ID" value="NZ_CP088155.1"/>
</dbReference>
<evidence type="ECO:0000313" key="1">
    <source>
        <dbReference type="EMBL" id="WYM97210.1"/>
    </source>
</evidence>
<dbReference type="NCBIfam" id="NF045837">
    <property type="entry name" value="Mplas_Cys_pep"/>
    <property type="match status" value="1"/>
</dbReference>
<protein>
    <recommendedName>
        <fullName evidence="3">Peptidase C39-like domain-containing protein</fullName>
    </recommendedName>
</protein>
<name>A0ABZ2TLI2_9BACT</name>
<evidence type="ECO:0008006" key="3">
    <source>
        <dbReference type="Google" id="ProtNLM"/>
    </source>
</evidence>
<evidence type="ECO:0000313" key="2">
    <source>
        <dbReference type="Proteomes" id="UP001622612"/>
    </source>
</evidence>
<proteinExistence type="predicted"/>
<dbReference type="Proteomes" id="UP001622612">
    <property type="component" value="Chromosome"/>
</dbReference>